<dbReference type="Gene3D" id="1.10.530.10">
    <property type="match status" value="1"/>
</dbReference>
<evidence type="ECO:0000256" key="2">
    <source>
        <dbReference type="SAM" id="SignalP"/>
    </source>
</evidence>
<dbReference type="GO" id="GO:0008933">
    <property type="term" value="F:peptidoglycan lytic transglycosylase activity"/>
    <property type="evidence" value="ECO:0007669"/>
    <property type="project" value="InterPro"/>
</dbReference>
<organism evidence="4 5">
    <name type="scientific">Leptothrix ochracea L12</name>
    <dbReference type="NCBI Taxonomy" id="735332"/>
    <lineage>
        <taxon>Bacteria</taxon>
        <taxon>Pseudomonadati</taxon>
        <taxon>Pseudomonadota</taxon>
        <taxon>Betaproteobacteria</taxon>
        <taxon>Burkholderiales</taxon>
        <taxon>Sphaerotilaceae</taxon>
        <taxon>Leptothrix</taxon>
    </lineage>
</organism>
<dbReference type="GO" id="GO:0000270">
    <property type="term" value="P:peptidoglycan metabolic process"/>
    <property type="evidence" value="ECO:0007669"/>
    <property type="project" value="InterPro"/>
</dbReference>
<evidence type="ECO:0000313" key="5">
    <source>
        <dbReference type="Proteomes" id="UP000053899"/>
    </source>
</evidence>
<keyword evidence="5" id="KW-1185">Reference proteome</keyword>
<dbReference type="AlphaFoldDB" id="I4Z5T4"/>
<dbReference type="SUPFAM" id="SSF53955">
    <property type="entry name" value="Lysozyme-like"/>
    <property type="match status" value="1"/>
</dbReference>
<keyword evidence="2" id="KW-0732">Signal</keyword>
<proteinExistence type="inferred from homology"/>
<dbReference type="Pfam" id="PF01464">
    <property type="entry name" value="SLT"/>
    <property type="match status" value="1"/>
</dbReference>
<dbReference type="EMBL" id="JH660675">
    <property type="protein sequence ID" value="EIM31576.1"/>
    <property type="molecule type" value="Genomic_DNA"/>
</dbReference>
<sequence length="292" mass="31550">MTSCFRLKPLALLMGTVLTLLSSLGTASAAVHPDGALTPSPIRPLLPPTLGQGLPVIPALLLRPGEDPILTSVESLEPPPLLRDPLLTVIPPLLAAPMGLMAESEPAPSSPITSTMAPQGSVSSDAMDGFFSPVDPIDPKRIPRLGDASIHTDLWSRVRSGFGMGTMSSGALSNLVQQHEQRFTAQADLLNKALERGSRYLFHIVDEVQKRGMPTELALLPFIESAFNPQATSSARATGMWQFMARTGRHLDLKQNMFRDDRRDVLASTRAALDYLTQLKQRFGTWPLALAA</sequence>
<dbReference type="InterPro" id="IPR023346">
    <property type="entry name" value="Lysozyme-like_dom_sf"/>
</dbReference>
<dbReference type="Proteomes" id="UP000053899">
    <property type="component" value="Unassembled WGS sequence"/>
</dbReference>
<dbReference type="PROSITE" id="PS00922">
    <property type="entry name" value="TRANSGLYCOSYLASE"/>
    <property type="match status" value="1"/>
</dbReference>
<dbReference type="InterPro" id="IPR008258">
    <property type="entry name" value="Transglycosylase_SLT_dom_1"/>
</dbReference>
<feature type="domain" description="Transglycosylase SLT" evidence="3">
    <location>
        <begin position="208"/>
        <end position="292"/>
    </location>
</feature>
<comment type="similarity">
    <text evidence="1">Belongs to the transglycosylase Slt family.</text>
</comment>
<dbReference type="HOGENOM" id="CLU_954766_0_0_4"/>
<reference evidence="4 5" key="1">
    <citation type="submission" date="2012-04" db="EMBL/GenBank/DDBJ databases">
        <title>Improved High-Quality Draft sequence of Leptothrix ochracea L12.</title>
        <authorList>
            <consortium name="US DOE Joint Genome Institute"/>
            <person name="Lucas S."/>
            <person name="Han J."/>
            <person name="Lapidus A."/>
            <person name="Cheng J.-F."/>
            <person name="Goodwin L."/>
            <person name="Pitluck S."/>
            <person name="Peters L."/>
            <person name="Zeytun A."/>
            <person name="Detter J.C."/>
            <person name="Han C."/>
            <person name="Tapia R."/>
            <person name="Land M."/>
            <person name="Hauser L."/>
            <person name="Kyrpides N."/>
            <person name="Ivanova N."/>
            <person name="Pagani I."/>
            <person name="Stepanauskas R."/>
            <person name="Masland D."/>
            <person name="Poulton N."/>
            <person name="Emerson D."/>
            <person name="Fleming E."/>
            <person name="Woyke T."/>
        </authorList>
    </citation>
    <scope>NUCLEOTIDE SEQUENCE [LARGE SCALE GENOMIC DNA]</scope>
    <source>
        <strain evidence="4 5">L12</strain>
    </source>
</reference>
<feature type="signal peptide" evidence="2">
    <location>
        <begin position="1"/>
        <end position="29"/>
    </location>
</feature>
<feature type="non-terminal residue" evidence="4">
    <location>
        <position position="292"/>
    </location>
</feature>
<evidence type="ECO:0000259" key="3">
    <source>
        <dbReference type="Pfam" id="PF01464"/>
    </source>
</evidence>
<accession>I4Z5T4</accession>
<feature type="chain" id="PRO_5003698717" evidence="2">
    <location>
        <begin position="30"/>
        <end position="292"/>
    </location>
</feature>
<dbReference type="CDD" id="cd16894">
    <property type="entry name" value="MltD-like"/>
    <property type="match status" value="1"/>
</dbReference>
<protein>
    <submittedName>
        <fullName evidence="4">Soluble lytic murein transglycosylase-like protein</fullName>
    </submittedName>
</protein>
<evidence type="ECO:0000256" key="1">
    <source>
        <dbReference type="ARBA" id="ARBA00007734"/>
    </source>
</evidence>
<gene>
    <name evidence="4" type="ORF">LepocDRAFT_00003080</name>
</gene>
<name>I4Z5T4_9BURK</name>
<evidence type="ECO:0000313" key="4">
    <source>
        <dbReference type="EMBL" id="EIM31576.1"/>
    </source>
</evidence>
<dbReference type="InterPro" id="IPR000189">
    <property type="entry name" value="Transglyc_AS"/>
</dbReference>
<dbReference type="GO" id="GO:0016020">
    <property type="term" value="C:membrane"/>
    <property type="evidence" value="ECO:0007669"/>
    <property type="project" value="InterPro"/>
</dbReference>